<dbReference type="Pfam" id="PF00356">
    <property type="entry name" value="LacI"/>
    <property type="match status" value="1"/>
</dbReference>
<dbReference type="EMBL" id="BONW01000013">
    <property type="protein sequence ID" value="GIG87737.1"/>
    <property type="molecule type" value="Genomic_DNA"/>
</dbReference>
<evidence type="ECO:0000256" key="3">
    <source>
        <dbReference type="ARBA" id="ARBA00023163"/>
    </source>
</evidence>
<dbReference type="InterPro" id="IPR000843">
    <property type="entry name" value="HTH_LacI"/>
</dbReference>
<reference evidence="5 6" key="1">
    <citation type="submission" date="2021-01" db="EMBL/GenBank/DDBJ databases">
        <title>Whole genome shotgun sequence of Plantactinospora endophytica NBRC 110450.</title>
        <authorList>
            <person name="Komaki H."/>
            <person name="Tamura T."/>
        </authorList>
    </citation>
    <scope>NUCLEOTIDE SEQUENCE [LARGE SCALE GENOMIC DNA]</scope>
    <source>
        <strain evidence="5 6">NBRC 110450</strain>
    </source>
</reference>
<dbReference type="SUPFAM" id="SSF47413">
    <property type="entry name" value="lambda repressor-like DNA-binding domains"/>
    <property type="match status" value="1"/>
</dbReference>
<dbReference type="Gene3D" id="1.10.260.40">
    <property type="entry name" value="lambda repressor-like DNA-binding domains"/>
    <property type="match status" value="1"/>
</dbReference>
<accession>A0ABQ4E075</accession>
<protein>
    <submittedName>
        <fullName evidence="5">LacI family transcriptional regulator</fullName>
    </submittedName>
</protein>
<name>A0ABQ4E075_9ACTN</name>
<keyword evidence="3" id="KW-0804">Transcription</keyword>
<dbReference type="PANTHER" id="PTHR30146">
    <property type="entry name" value="LACI-RELATED TRANSCRIPTIONAL REPRESSOR"/>
    <property type="match status" value="1"/>
</dbReference>
<dbReference type="PANTHER" id="PTHR30146:SF109">
    <property type="entry name" value="HTH-TYPE TRANSCRIPTIONAL REGULATOR GALS"/>
    <property type="match status" value="1"/>
</dbReference>
<evidence type="ECO:0000313" key="5">
    <source>
        <dbReference type="EMBL" id="GIG87737.1"/>
    </source>
</evidence>
<sequence length="354" mass="37829">MATQRDVARAAGVSLAVVSAVVNGTSHTRMRESTRTRVLRAMQQLGYQPNHAARSLRLNQTGMIAMILNKLDNPVYGPLRQGVYEAAAEHGATVLLGDAETMRSGSQFLTRLLSQGTVDGILVRGEGLLDDDVMAELHSHPKPILILEHAPDHPWIDIDDRRAGEIATRFLVNLRHRHIVFVGGSGYISQQRYLGYQQAMDSAGLAPAPHLATGFGEQAGADGLRQAMQAATAPTAIVVNNIMSAVGVLAAAHDLGIAIPDQLSVVGIHDVDLMQHLRPAVTAVRMPMYQLGWAGVEALYDLIAGRSGTGGLITDPEPELVIRDSATALNPAGAENLVRPATSLTTEIRARPQP</sequence>
<dbReference type="InterPro" id="IPR028082">
    <property type="entry name" value="Peripla_BP_I"/>
</dbReference>
<dbReference type="PROSITE" id="PS50932">
    <property type="entry name" value="HTH_LACI_2"/>
    <property type="match status" value="1"/>
</dbReference>
<evidence type="ECO:0000313" key="6">
    <source>
        <dbReference type="Proteomes" id="UP000646749"/>
    </source>
</evidence>
<dbReference type="CDD" id="cd06267">
    <property type="entry name" value="PBP1_LacI_sugar_binding-like"/>
    <property type="match status" value="1"/>
</dbReference>
<organism evidence="5 6">
    <name type="scientific">Plantactinospora endophytica</name>
    <dbReference type="NCBI Taxonomy" id="673535"/>
    <lineage>
        <taxon>Bacteria</taxon>
        <taxon>Bacillati</taxon>
        <taxon>Actinomycetota</taxon>
        <taxon>Actinomycetes</taxon>
        <taxon>Micromonosporales</taxon>
        <taxon>Micromonosporaceae</taxon>
        <taxon>Plantactinospora</taxon>
    </lineage>
</organism>
<proteinExistence type="predicted"/>
<dbReference type="SMART" id="SM00354">
    <property type="entry name" value="HTH_LACI"/>
    <property type="match status" value="1"/>
</dbReference>
<dbReference type="RefSeq" id="WP_275413571.1">
    <property type="nucleotide sequence ID" value="NZ_BONW01000013.1"/>
</dbReference>
<comment type="caution">
    <text evidence="5">The sequence shown here is derived from an EMBL/GenBank/DDBJ whole genome shotgun (WGS) entry which is preliminary data.</text>
</comment>
<feature type="domain" description="HTH lacI-type" evidence="4">
    <location>
        <begin position="2"/>
        <end position="58"/>
    </location>
</feature>
<evidence type="ECO:0000259" key="4">
    <source>
        <dbReference type="PROSITE" id="PS50932"/>
    </source>
</evidence>
<dbReference type="InterPro" id="IPR046335">
    <property type="entry name" value="LacI/GalR-like_sensor"/>
</dbReference>
<evidence type="ECO:0000256" key="2">
    <source>
        <dbReference type="ARBA" id="ARBA00023125"/>
    </source>
</evidence>
<keyword evidence="2" id="KW-0238">DNA-binding</keyword>
<keyword evidence="1" id="KW-0805">Transcription regulation</keyword>
<gene>
    <name evidence="5" type="ORF">Pen02_26730</name>
</gene>
<dbReference type="SUPFAM" id="SSF53822">
    <property type="entry name" value="Periplasmic binding protein-like I"/>
    <property type="match status" value="1"/>
</dbReference>
<evidence type="ECO:0000256" key="1">
    <source>
        <dbReference type="ARBA" id="ARBA00023015"/>
    </source>
</evidence>
<dbReference type="Pfam" id="PF13377">
    <property type="entry name" value="Peripla_BP_3"/>
    <property type="match status" value="1"/>
</dbReference>
<keyword evidence="6" id="KW-1185">Reference proteome</keyword>
<dbReference type="InterPro" id="IPR010982">
    <property type="entry name" value="Lambda_DNA-bd_dom_sf"/>
</dbReference>
<dbReference type="Proteomes" id="UP000646749">
    <property type="component" value="Unassembled WGS sequence"/>
</dbReference>
<dbReference type="Gene3D" id="3.40.50.2300">
    <property type="match status" value="2"/>
</dbReference>
<dbReference type="CDD" id="cd01392">
    <property type="entry name" value="HTH_LacI"/>
    <property type="match status" value="1"/>
</dbReference>